<proteinExistence type="predicted"/>
<dbReference type="Pfam" id="PF05117">
    <property type="entry name" value="DUF695"/>
    <property type="match status" value="1"/>
</dbReference>
<name>A0A3R9NXR2_STRSA</name>
<feature type="domain" description="Regulator of ribonuclease activity B" evidence="2">
    <location>
        <begin position="183"/>
        <end position="280"/>
    </location>
</feature>
<sequence>MSFFKNLFGKQREREQEEEKVEKVEEAVLDVPSEDSFPSEWGSFSTYIDDKLASIRLNLALADEAPYSLYTYAMRLKISLLQYDGETGFPSSSEFGELNVIEDRLTEALGQVGGIHVGVITTDGNIEFYYYLQDKKSHLEPIANVMRDFPDRRYDSATLEDEEWDQYFDFLYPNEYEYQTILNQRVWYQLEQDGDDHSQEREIDHWAYFASEEDRDGFLKEIEELGYSLVSAEKIEDADKPYQLHVIRMDTTEIFDLNQNVWTLVEFVKKFNGNYGGWGCNVV</sequence>
<dbReference type="EMBL" id="CP054570">
    <property type="protein sequence ID" value="QKQ44150.1"/>
    <property type="molecule type" value="Genomic_DNA"/>
</dbReference>
<evidence type="ECO:0000313" key="3">
    <source>
        <dbReference type="EMBL" id="QKQ44150.1"/>
    </source>
</evidence>
<evidence type="ECO:0000313" key="4">
    <source>
        <dbReference type="Proteomes" id="UP000509459"/>
    </source>
</evidence>
<dbReference type="InterPro" id="IPR009671">
    <property type="entry name" value="RraB_dom"/>
</dbReference>
<dbReference type="Gene3D" id="3.30.70.970">
    <property type="entry name" value="RraB-like"/>
    <property type="match status" value="1"/>
</dbReference>
<dbReference type="InterPro" id="IPR036701">
    <property type="entry name" value="RraB-like_sf"/>
</dbReference>
<dbReference type="Proteomes" id="UP000509459">
    <property type="component" value="Chromosome"/>
</dbReference>
<reference evidence="3 4" key="1">
    <citation type="submission" date="2020-05" db="EMBL/GenBank/DDBJ databases">
        <title>FDA dAtabase for Regulatory Grade micrObial Sequences (FDA-ARGOS): Supporting development and validation of Infectious Disease Dx tests.</title>
        <authorList>
            <person name="Bojja K."/>
            <person name="Kessler A."/>
            <person name="Tallon L."/>
            <person name="Sadzewicz L."/>
            <person name="Zhao X."/>
            <person name="Vavikolanu K."/>
            <person name="Mehta A."/>
            <person name="Aluvathingal J."/>
            <person name="Nadendla S."/>
            <person name="Myers T."/>
            <person name="Yan Y."/>
            <person name="Sichtig H."/>
        </authorList>
    </citation>
    <scope>NUCLEOTIDE SEQUENCE [LARGE SCALE GENOMIC DNA]</scope>
    <source>
        <strain evidence="3 4">FDAARGOS_770</strain>
    </source>
</reference>
<feature type="domain" description="DUF695" evidence="1">
    <location>
        <begin position="40"/>
        <end position="172"/>
    </location>
</feature>
<organism evidence="3 4">
    <name type="scientific">Streptococcus sanguinis</name>
    <dbReference type="NCBI Taxonomy" id="1305"/>
    <lineage>
        <taxon>Bacteria</taxon>
        <taxon>Bacillati</taxon>
        <taxon>Bacillota</taxon>
        <taxon>Bacilli</taxon>
        <taxon>Lactobacillales</taxon>
        <taxon>Streptococcaceae</taxon>
        <taxon>Streptococcus</taxon>
    </lineage>
</organism>
<dbReference type="RefSeq" id="WP_002895941.1">
    <property type="nucleotide sequence ID" value="NZ_CP054570.1"/>
</dbReference>
<dbReference type="Pfam" id="PF06877">
    <property type="entry name" value="RraB"/>
    <property type="match status" value="1"/>
</dbReference>
<evidence type="ECO:0000259" key="2">
    <source>
        <dbReference type="Pfam" id="PF06877"/>
    </source>
</evidence>
<gene>
    <name evidence="3" type="ORF">FOC72_06210</name>
</gene>
<protein>
    <submittedName>
        <fullName evidence="3">DUF695 domain-containing protein</fullName>
    </submittedName>
</protein>
<dbReference type="InterPro" id="IPR016097">
    <property type="entry name" value="DUF695"/>
</dbReference>
<accession>A0A3R9NXR2</accession>
<dbReference type="AlphaFoldDB" id="A0A3R9NXR2"/>
<evidence type="ECO:0000259" key="1">
    <source>
        <dbReference type="Pfam" id="PF05117"/>
    </source>
</evidence>
<dbReference type="SUPFAM" id="SSF89946">
    <property type="entry name" value="Hypothetical protein VC0424"/>
    <property type="match status" value="1"/>
</dbReference>